<keyword evidence="4" id="KW-1185">Reference proteome</keyword>
<organism evidence="4 5">
    <name type="scientific">Durio zibethinus</name>
    <name type="common">Durian</name>
    <dbReference type="NCBI Taxonomy" id="66656"/>
    <lineage>
        <taxon>Eukaryota</taxon>
        <taxon>Viridiplantae</taxon>
        <taxon>Streptophyta</taxon>
        <taxon>Embryophyta</taxon>
        <taxon>Tracheophyta</taxon>
        <taxon>Spermatophyta</taxon>
        <taxon>Magnoliopsida</taxon>
        <taxon>eudicotyledons</taxon>
        <taxon>Gunneridae</taxon>
        <taxon>Pentapetalae</taxon>
        <taxon>rosids</taxon>
        <taxon>malvids</taxon>
        <taxon>Malvales</taxon>
        <taxon>Malvaceae</taxon>
        <taxon>Helicteroideae</taxon>
        <taxon>Durio</taxon>
    </lineage>
</organism>
<feature type="coiled-coil region" evidence="3">
    <location>
        <begin position="80"/>
        <end position="135"/>
    </location>
</feature>
<proteinExistence type="inferred from homology"/>
<dbReference type="Proteomes" id="UP000515121">
    <property type="component" value="Unplaced"/>
</dbReference>
<evidence type="ECO:0000256" key="3">
    <source>
        <dbReference type="SAM" id="Coils"/>
    </source>
</evidence>
<dbReference type="GO" id="GO:0009903">
    <property type="term" value="P:chloroplast avoidance movement"/>
    <property type="evidence" value="ECO:0007669"/>
    <property type="project" value="TreeGrafter"/>
</dbReference>
<keyword evidence="2 3" id="KW-0175">Coiled coil</keyword>
<accession>A0A6P5ZIN6</accession>
<sequence>MFYPSISGSLELQQPSAMEREEGGVIVIGRAEIDTRPPFRSVKEAVMLFGEKVLVGEIYGNKLKEMKAEAGERGQSRSKISALTAELEETKQSLQKAKEEGNLMSYRIKTLREELEQTKKELQQVMAAREFQKQRFDPDIEDFKFMQNAAKIGTMTRDEEPEEFQKKRYVKFASPPSLAQVIVNREEKLERPTSAKKVRRKPLIPIIGWLFSKKKGNKEDDQY</sequence>
<dbReference type="GO" id="GO:0009904">
    <property type="term" value="P:chloroplast accumulation movement"/>
    <property type="evidence" value="ECO:0007669"/>
    <property type="project" value="TreeGrafter"/>
</dbReference>
<dbReference type="OrthoDB" id="4585693at2759"/>
<evidence type="ECO:0000256" key="1">
    <source>
        <dbReference type="ARBA" id="ARBA00005485"/>
    </source>
</evidence>
<evidence type="ECO:0000313" key="4">
    <source>
        <dbReference type="Proteomes" id="UP000515121"/>
    </source>
</evidence>
<gene>
    <name evidence="5" type="primary">LOC111301087</name>
</gene>
<evidence type="ECO:0000313" key="5">
    <source>
        <dbReference type="RefSeq" id="XP_022752320.1"/>
    </source>
</evidence>
<comment type="similarity">
    <text evidence="1">Belongs to the WEB family.</text>
</comment>
<name>A0A6P5ZIN6_DURZI</name>
<dbReference type="RefSeq" id="XP_022752320.1">
    <property type="nucleotide sequence ID" value="XM_022896585.1"/>
</dbReference>
<protein>
    <submittedName>
        <fullName evidence="5">WEB family protein At2g17940-like</fullName>
    </submittedName>
</protein>
<dbReference type="PANTHER" id="PTHR32054">
    <property type="entry name" value="HEAVY CHAIN, PUTATIVE, EXPRESSED-RELATED-RELATED"/>
    <property type="match status" value="1"/>
</dbReference>
<dbReference type="AlphaFoldDB" id="A0A6P5ZIN6"/>
<dbReference type="GO" id="GO:0005829">
    <property type="term" value="C:cytosol"/>
    <property type="evidence" value="ECO:0007669"/>
    <property type="project" value="TreeGrafter"/>
</dbReference>
<dbReference type="GeneID" id="111301087"/>
<dbReference type="PANTHER" id="PTHR32054:SF23">
    <property type="entry name" value="WEB FAMILY PLANT PROTEIN"/>
    <property type="match status" value="1"/>
</dbReference>
<reference evidence="5" key="1">
    <citation type="submission" date="2025-08" db="UniProtKB">
        <authorList>
            <consortium name="RefSeq"/>
        </authorList>
    </citation>
    <scope>IDENTIFICATION</scope>
    <source>
        <tissue evidence="5">Fruit stalk</tissue>
    </source>
</reference>
<evidence type="ECO:0000256" key="2">
    <source>
        <dbReference type="ARBA" id="ARBA00023054"/>
    </source>
</evidence>
<dbReference type="KEGG" id="dzi:111301087"/>